<reference evidence="2" key="2">
    <citation type="submission" date="2019-01" db="UniProtKB">
        <authorList>
            <consortium name="EnsemblPlants"/>
        </authorList>
    </citation>
    <scope>IDENTIFICATION</scope>
    <source>
        <strain evidence="2">cv. Heinz 1706</strain>
    </source>
</reference>
<dbReference type="Pfam" id="PF17919">
    <property type="entry name" value="RT_RNaseH_2"/>
    <property type="match status" value="1"/>
</dbReference>
<dbReference type="InterPro" id="IPR043502">
    <property type="entry name" value="DNA/RNA_pol_sf"/>
</dbReference>
<dbReference type="Gene3D" id="3.30.70.270">
    <property type="match status" value="1"/>
</dbReference>
<proteinExistence type="predicted"/>
<dbReference type="Proteomes" id="UP000004994">
    <property type="component" value="Chromosome 10"/>
</dbReference>
<organism evidence="2">
    <name type="scientific">Solanum lycopersicum</name>
    <name type="common">Tomato</name>
    <name type="synonym">Lycopersicon esculentum</name>
    <dbReference type="NCBI Taxonomy" id="4081"/>
    <lineage>
        <taxon>Eukaryota</taxon>
        <taxon>Viridiplantae</taxon>
        <taxon>Streptophyta</taxon>
        <taxon>Embryophyta</taxon>
        <taxon>Tracheophyta</taxon>
        <taxon>Spermatophyta</taxon>
        <taxon>Magnoliopsida</taxon>
        <taxon>eudicotyledons</taxon>
        <taxon>Gunneridae</taxon>
        <taxon>Pentapetalae</taxon>
        <taxon>asterids</taxon>
        <taxon>lamiids</taxon>
        <taxon>Solanales</taxon>
        <taxon>Solanaceae</taxon>
        <taxon>Solanoideae</taxon>
        <taxon>Solaneae</taxon>
        <taxon>Solanum</taxon>
        <taxon>Solanum subgen. Lycopersicon</taxon>
    </lineage>
</organism>
<dbReference type="AlphaFoldDB" id="A0A3Q7IG47"/>
<dbReference type="Gene3D" id="3.10.10.10">
    <property type="entry name" value="HIV Type 1 Reverse Transcriptase, subunit A, domain 1"/>
    <property type="match status" value="1"/>
</dbReference>
<dbReference type="PANTHER" id="PTHR33064">
    <property type="entry name" value="POL PROTEIN"/>
    <property type="match status" value="1"/>
</dbReference>
<dbReference type="InterPro" id="IPR041577">
    <property type="entry name" value="RT_RNaseH_2"/>
</dbReference>
<dbReference type="InterPro" id="IPR043128">
    <property type="entry name" value="Rev_trsase/Diguanyl_cyclase"/>
</dbReference>
<reference evidence="2" key="1">
    <citation type="journal article" date="2012" name="Nature">
        <title>The tomato genome sequence provides insights into fleshy fruit evolution.</title>
        <authorList>
            <consortium name="Tomato Genome Consortium"/>
        </authorList>
    </citation>
    <scope>NUCLEOTIDE SEQUENCE [LARGE SCALE GENOMIC DNA]</scope>
    <source>
        <strain evidence="2">cv. Heinz 1706</strain>
    </source>
</reference>
<keyword evidence="3" id="KW-1185">Reference proteome</keyword>
<sequence>MRSSRSVTRPSKAPYGTPELFQKKKDRLLHLCVDYRALNKEGYYQVCVEEGERAKYNAHDLRCIIRGKHIGREGGQFEESLPSRMGELALCLAGEVRVLPARGVLVRPCYQPGQTTMDEAKSHAIQEFINGYSAKDTVLTKVLKKNKSWVWSEDCQREFECLKAAVTKELVLTLPDISNSFKIHTDASEFAI</sequence>
<protein>
    <recommendedName>
        <fullName evidence="1">Reverse transcriptase/retrotransposon-derived protein RNase H-like domain-containing protein</fullName>
    </recommendedName>
</protein>
<dbReference type="InterPro" id="IPR051320">
    <property type="entry name" value="Viral_Replic_Matur_Polypro"/>
</dbReference>
<dbReference type="InParanoid" id="A0A3Q7IG47"/>
<evidence type="ECO:0000313" key="3">
    <source>
        <dbReference type="Proteomes" id="UP000004994"/>
    </source>
</evidence>
<feature type="domain" description="Reverse transcriptase/retrotransposon-derived protein RNase H-like" evidence="1">
    <location>
        <begin position="151"/>
        <end position="192"/>
    </location>
</feature>
<evidence type="ECO:0000313" key="2">
    <source>
        <dbReference type="EnsemblPlants" id="Solyc10g047745.1.1"/>
    </source>
</evidence>
<dbReference type="SUPFAM" id="SSF56672">
    <property type="entry name" value="DNA/RNA polymerases"/>
    <property type="match status" value="2"/>
</dbReference>
<accession>A0A3Q7IG47</accession>
<name>A0A3Q7IG47_SOLLC</name>
<dbReference type="PANTHER" id="PTHR33064:SF40">
    <property type="entry name" value="REVERSE TRANSCRIPTASE_RETROTRANSPOSON-DERIVED PROTEIN RNASE H-LIKE DOMAIN-CONTAINING PROTEIN"/>
    <property type="match status" value="1"/>
</dbReference>
<dbReference type="Gramene" id="Solyc10g047745.1.1">
    <property type="protein sequence ID" value="Solyc10g047745.1.1"/>
    <property type="gene ID" value="Solyc10g047745.1"/>
</dbReference>
<evidence type="ECO:0000259" key="1">
    <source>
        <dbReference type="Pfam" id="PF17919"/>
    </source>
</evidence>
<dbReference type="EnsemblPlants" id="Solyc10g047745.1.1">
    <property type="protein sequence ID" value="Solyc10g047745.1.1"/>
    <property type="gene ID" value="Solyc10g047745.1"/>
</dbReference>